<dbReference type="Proteomes" id="UP001224433">
    <property type="component" value="Chromosome"/>
</dbReference>
<dbReference type="InterPro" id="IPR016161">
    <property type="entry name" value="Ald_DH/histidinol_DH"/>
</dbReference>
<dbReference type="EMBL" id="CP120983">
    <property type="protein sequence ID" value="WLQ62876.1"/>
    <property type="molecule type" value="Genomic_DNA"/>
</dbReference>
<dbReference type="InterPro" id="IPR016162">
    <property type="entry name" value="Ald_DH_N"/>
</dbReference>
<dbReference type="Pfam" id="PF00171">
    <property type="entry name" value="Aldedh"/>
    <property type="match status" value="1"/>
</dbReference>
<dbReference type="InterPro" id="IPR015590">
    <property type="entry name" value="Aldehyde_DH_dom"/>
</dbReference>
<dbReference type="InterPro" id="IPR016163">
    <property type="entry name" value="Ald_DH_C"/>
</dbReference>
<evidence type="ECO:0000313" key="4">
    <source>
        <dbReference type="Proteomes" id="UP001224433"/>
    </source>
</evidence>
<dbReference type="RefSeq" id="WP_306102896.1">
    <property type="nucleotide sequence ID" value="NZ_CP120983.1"/>
</dbReference>
<gene>
    <name evidence="3" type="ORF">P8A20_04400</name>
</gene>
<sequence>MTPSSPSPAATLILKPGTAWQDAWRRCLAAAPEAFQDDRVRNLWDVAWHPDGRTLPAVSPVDGTPVAGPPRLDAPAARTAVRAALDSHRAWRHVPLPERRARVSATLDALTEHRELLALLLVWEIGKPWRLAQADVDRAIDGVRWYVDHSDRLLAGRTPLAGPVSNIASWNYPMSVLVHAMLVQALAGNAVIAKTPTDGGVSCLTLACALAAREGLPLTLLSGSGSELSEPLVRSAEIGCVSFVGGRDTGARIATAVADLGKRHILEQEGLNTWGIWNYSDWPALTAVVPKLFDYGKQRCTAYPRFVVQRTLFADFLAAYLPAVRSLRTGHPLAVEAPSDPLPDLDFGPLINATKAKELHDQVTEAIDRGAVPLHQGSAADARFLSGQDTSAYLQPVTLLNPPPSSPLHHAEPFGPVDTIVLVDTEAELLAAMNASNGALVATLSTDDPETYERLAPQIRAFKTGHGKPRSRGDREELFGGFGASWRGAFVGGELLVRAVTDGPGEERLPGNFPDYHLMP</sequence>
<dbReference type="Gene3D" id="3.40.605.10">
    <property type="entry name" value="Aldehyde Dehydrogenase, Chain A, domain 1"/>
    <property type="match status" value="1"/>
</dbReference>
<proteinExistence type="predicted"/>
<evidence type="ECO:0000313" key="3">
    <source>
        <dbReference type="EMBL" id="WLQ62876.1"/>
    </source>
</evidence>
<name>A0ABY9J885_9ACTN</name>
<evidence type="ECO:0000259" key="2">
    <source>
        <dbReference type="Pfam" id="PF00171"/>
    </source>
</evidence>
<dbReference type="GO" id="GO:0016491">
    <property type="term" value="F:oxidoreductase activity"/>
    <property type="evidence" value="ECO:0007669"/>
    <property type="project" value="UniProtKB-KW"/>
</dbReference>
<keyword evidence="4" id="KW-1185">Reference proteome</keyword>
<organism evidence="3 4">
    <name type="scientific">Streptomyces glycanivorans</name>
    <dbReference type="NCBI Taxonomy" id="3033808"/>
    <lineage>
        <taxon>Bacteria</taxon>
        <taxon>Bacillati</taxon>
        <taxon>Actinomycetota</taxon>
        <taxon>Actinomycetes</taxon>
        <taxon>Kitasatosporales</taxon>
        <taxon>Streptomycetaceae</taxon>
        <taxon>Streptomyces</taxon>
    </lineage>
</organism>
<protein>
    <submittedName>
        <fullName evidence="3">Aldehyde dehydrogenase family protein</fullName>
        <ecNumber evidence="3">1.2.1.-</ecNumber>
    </submittedName>
</protein>
<dbReference type="Gene3D" id="3.40.309.10">
    <property type="entry name" value="Aldehyde Dehydrogenase, Chain A, domain 2"/>
    <property type="match status" value="1"/>
</dbReference>
<dbReference type="EC" id="1.2.1.-" evidence="3"/>
<evidence type="ECO:0000256" key="1">
    <source>
        <dbReference type="ARBA" id="ARBA00023002"/>
    </source>
</evidence>
<keyword evidence="1 3" id="KW-0560">Oxidoreductase</keyword>
<dbReference type="SUPFAM" id="SSF53720">
    <property type="entry name" value="ALDH-like"/>
    <property type="match status" value="1"/>
</dbReference>
<reference evidence="3 4" key="1">
    <citation type="submission" date="2023-03" db="EMBL/GenBank/DDBJ databases">
        <title>Isolation and description of six Streptomyces strains from soil environments, able to metabolize different microbial glucans.</title>
        <authorList>
            <person name="Widen T."/>
            <person name="Larsbrink J."/>
        </authorList>
    </citation>
    <scope>NUCLEOTIDE SEQUENCE [LARGE SCALE GENOMIC DNA]</scope>
    <source>
        <strain evidence="3 4">Alt3</strain>
    </source>
</reference>
<accession>A0ABY9J885</accession>
<dbReference type="PANTHER" id="PTHR11699">
    <property type="entry name" value="ALDEHYDE DEHYDROGENASE-RELATED"/>
    <property type="match status" value="1"/>
</dbReference>
<feature type="domain" description="Aldehyde dehydrogenase" evidence="2">
    <location>
        <begin position="51"/>
        <end position="494"/>
    </location>
</feature>